<dbReference type="RefSeq" id="WP_272053837.1">
    <property type="nucleotide sequence ID" value="NZ_JAQMRB010000001.1"/>
</dbReference>
<gene>
    <name evidence="1" type="ORF">PN645_17660</name>
</gene>
<evidence type="ECO:0000313" key="1">
    <source>
        <dbReference type="EMBL" id="MDB9224807.1"/>
    </source>
</evidence>
<comment type="caution">
    <text evidence="1">The sequence shown here is derived from an EMBL/GenBank/DDBJ whole genome shotgun (WGS) entry which is preliminary data.</text>
</comment>
<sequence length="102" mass="11129">MKKKILKISVLFSLVVIATIGTKVVNNDNTISSIGLMLSNVEALVSDETGSQRVKHDTHGGKVFVPGSPHTTYERTGVGDGCITWPHYQPLGDKNGYCYTYE</sequence>
<accession>A0AAW6FNQ4</accession>
<dbReference type="AlphaFoldDB" id="A0AAW6FNQ4"/>
<proteinExistence type="predicted"/>
<reference evidence="1" key="1">
    <citation type="submission" date="2023-01" db="EMBL/GenBank/DDBJ databases">
        <title>Human gut microbiome strain richness.</title>
        <authorList>
            <person name="Chen-Liaw A."/>
        </authorList>
    </citation>
    <scope>NUCLEOTIDE SEQUENCE</scope>
    <source>
        <strain evidence="1">RTP21484st1_B7_RTP21484_190118</strain>
    </source>
</reference>
<dbReference type="Pfam" id="PF14055">
    <property type="entry name" value="NVEALA"/>
    <property type="match status" value="1"/>
</dbReference>
<protein>
    <submittedName>
        <fullName evidence="1">NVEALA domain-containing protein</fullName>
    </submittedName>
</protein>
<dbReference type="InterPro" id="IPR025905">
    <property type="entry name" value="NVEALA"/>
</dbReference>
<dbReference type="EMBL" id="JAQMRD010000032">
    <property type="protein sequence ID" value="MDB9224807.1"/>
    <property type="molecule type" value="Genomic_DNA"/>
</dbReference>
<name>A0AAW6FNQ4_9BACT</name>
<organism evidence="1 2">
    <name type="scientific">Odoribacter splanchnicus</name>
    <dbReference type="NCBI Taxonomy" id="28118"/>
    <lineage>
        <taxon>Bacteria</taxon>
        <taxon>Pseudomonadati</taxon>
        <taxon>Bacteroidota</taxon>
        <taxon>Bacteroidia</taxon>
        <taxon>Bacteroidales</taxon>
        <taxon>Odoribacteraceae</taxon>
        <taxon>Odoribacter</taxon>
    </lineage>
</organism>
<evidence type="ECO:0000313" key="2">
    <source>
        <dbReference type="Proteomes" id="UP001212263"/>
    </source>
</evidence>
<dbReference type="Proteomes" id="UP001212263">
    <property type="component" value="Unassembled WGS sequence"/>
</dbReference>